<sequence length="241" mass="25528">MVVPSLYVSLSGQMALERRLETVARNVANMETAGYRSTEVKFDSLVKSPGKDPVSFASTGENYISTQAGAIKQTGNSLDVAIDGNGWMGIQTGNGVAYTRDGRFQIGVDGILRSIEGNPILDSGNAPIILDPLGGAPEIAKDGSIYQEGRQVGVLGLFSIPQDAKLSRAGNSAVIPDALAEPIADFTENGFAQGFVEGSNINPISEITKLITITRAFESTNSMMQSVESIRQQTIRKLGEG</sequence>
<accession>A0A1I4BDT5</accession>
<evidence type="ECO:0000259" key="5">
    <source>
        <dbReference type="Pfam" id="PF00460"/>
    </source>
</evidence>
<dbReference type="Proteomes" id="UP000199598">
    <property type="component" value="Unassembled WGS sequence"/>
</dbReference>
<evidence type="ECO:0000256" key="2">
    <source>
        <dbReference type="ARBA" id="ARBA00009677"/>
    </source>
</evidence>
<dbReference type="NCBIfam" id="TIGR03506">
    <property type="entry name" value="FlgEFG_subfam"/>
    <property type="match status" value="1"/>
</dbReference>
<keyword evidence="8" id="KW-0282">Flagellum</keyword>
<keyword evidence="8" id="KW-0969">Cilium</keyword>
<organism evidence="8 9">
    <name type="scientific">Pseudovibrio ascidiaceicola</name>
    <dbReference type="NCBI Taxonomy" id="285279"/>
    <lineage>
        <taxon>Bacteria</taxon>
        <taxon>Pseudomonadati</taxon>
        <taxon>Pseudomonadota</taxon>
        <taxon>Alphaproteobacteria</taxon>
        <taxon>Hyphomicrobiales</taxon>
        <taxon>Stappiaceae</taxon>
        <taxon>Pseudovibrio</taxon>
    </lineage>
</organism>
<dbReference type="Pfam" id="PF00460">
    <property type="entry name" value="Flg_bb_rod"/>
    <property type="match status" value="1"/>
</dbReference>
<keyword evidence="9" id="KW-1185">Reference proteome</keyword>
<dbReference type="EMBL" id="FOSK01000007">
    <property type="protein sequence ID" value="SFK66131.1"/>
    <property type="molecule type" value="Genomic_DNA"/>
</dbReference>
<dbReference type="RefSeq" id="WP_093520661.1">
    <property type="nucleotide sequence ID" value="NZ_FOSK01000007.1"/>
</dbReference>
<evidence type="ECO:0000313" key="8">
    <source>
        <dbReference type="EMBL" id="SFK66131.1"/>
    </source>
</evidence>
<comment type="caution">
    <text evidence="8">The sequence shown here is derived from an EMBL/GenBank/DDBJ whole genome shotgun (WGS) entry which is preliminary data.</text>
</comment>
<dbReference type="InterPro" id="IPR020013">
    <property type="entry name" value="Flagellar_FlgE/F/G"/>
</dbReference>
<feature type="domain" description="Flagellar hook protein FlgE/F/G-like D1" evidence="7">
    <location>
        <begin position="81"/>
        <end position="145"/>
    </location>
</feature>
<dbReference type="PANTHER" id="PTHR30435:SF19">
    <property type="entry name" value="FLAGELLAR BASAL-BODY ROD PROTEIN FLGG"/>
    <property type="match status" value="1"/>
</dbReference>
<dbReference type="InterPro" id="IPR012836">
    <property type="entry name" value="FlgF"/>
</dbReference>
<dbReference type="InterPro" id="IPR053967">
    <property type="entry name" value="LlgE_F_G-like_D1"/>
</dbReference>
<dbReference type="Pfam" id="PF22692">
    <property type="entry name" value="LlgE_F_G_D1"/>
    <property type="match status" value="1"/>
</dbReference>
<comment type="subcellular location">
    <subcellularLocation>
        <location evidence="1 4">Bacterial flagellum basal body</location>
    </subcellularLocation>
</comment>
<dbReference type="InterPro" id="IPR010930">
    <property type="entry name" value="Flg_bb/hook_C_dom"/>
</dbReference>
<protein>
    <recommendedName>
        <fullName evidence="4">Flagellar basal-body rod protein FlgF</fullName>
    </recommendedName>
</protein>
<gene>
    <name evidence="8" type="ORF">SAMN04488518_107269</name>
</gene>
<dbReference type="InterPro" id="IPR037925">
    <property type="entry name" value="FlgE/F/G-like"/>
</dbReference>
<evidence type="ECO:0000256" key="3">
    <source>
        <dbReference type="ARBA" id="ARBA00023143"/>
    </source>
</evidence>
<evidence type="ECO:0000259" key="7">
    <source>
        <dbReference type="Pfam" id="PF22692"/>
    </source>
</evidence>
<evidence type="ECO:0000259" key="6">
    <source>
        <dbReference type="Pfam" id="PF06429"/>
    </source>
</evidence>
<evidence type="ECO:0000256" key="1">
    <source>
        <dbReference type="ARBA" id="ARBA00004117"/>
    </source>
</evidence>
<dbReference type="PANTHER" id="PTHR30435">
    <property type="entry name" value="FLAGELLAR PROTEIN"/>
    <property type="match status" value="1"/>
</dbReference>
<feature type="domain" description="Flagellar basal-body/hook protein C-terminal" evidence="6">
    <location>
        <begin position="192"/>
        <end position="236"/>
    </location>
</feature>
<comment type="subunit">
    <text evidence="4">The basal body constitutes a major portion of the flagellar organelle and consists of five rings (E,L,P,S, and M) mounted on a central rod. The rod consists of about 26 subunits of FlgG in the distal portion, and FlgB, FlgC and FlgF are thought to build up the proximal portion of the rod with about 6 subunits each.</text>
</comment>
<evidence type="ECO:0000256" key="4">
    <source>
        <dbReference type="RuleBase" id="RU362116"/>
    </source>
</evidence>
<evidence type="ECO:0000313" key="9">
    <source>
        <dbReference type="Proteomes" id="UP000199598"/>
    </source>
</evidence>
<name>A0A1I4BDT5_9HYPH</name>
<dbReference type="NCBIfam" id="NF009282">
    <property type="entry name" value="PRK12642.1"/>
    <property type="match status" value="1"/>
</dbReference>
<dbReference type="NCBIfam" id="TIGR02490">
    <property type="entry name" value="flgF"/>
    <property type="match status" value="1"/>
</dbReference>
<dbReference type="SUPFAM" id="SSF117143">
    <property type="entry name" value="Flagellar hook protein flgE"/>
    <property type="match status" value="1"/>
</dbReference>
<comment type="similarity">
    <text evidence="2 4">Belongs to the flagella basal body rod proteins family.</text>
</comment>
<keyword evidence="3 4" id="KW-0975">Bacterial flagellum</keyword>
<dbReference type="Pfam" id="PF06429">
    <property type="entry name" value="Flg_bbr_C"/>
    <property type="match status" value="1"/>
</dbReference>
<proteinExistence type="inferred from homology"/>
<keyword evidence="8" id="KW-0966">Cell projection</keyword>
<reference evidence="8 9" key="1">
    <citation type="submission" date="2016-10" db="EMBL/GenBank/DDBJ databases">
        <authorList>
            <person name="Varghese N."/>
            <person name="Submissions S."/>
        </authorList>
    </citation>
    <scope>NUCLEOTIDE SEQUENCE [LARGE SCALE GENOMIC DNA]</scope>
    <source>
        <strain evidence="8 9">DSM 16392</strain>
    </source>
</reference>
<dbReference type="InterPro" id="IPR001444">
    <property type="entry name" value="Flag_bb_rod_N"/>
</dbReference>
<feature type="domain" description="Flagellar basal body rod protein N-terminal" evidence="5">
    <location>
        <begin position="6"/>
        <end position="36"/>
    </location>
</feature>